<reference evidence="2" key="1">
    <citation type="submission" date="2016-07" db="EMBL/GenBank/DDBJ databases">
        <authorList>
            <person name="Bretaudeau A."/>
        </authorList>
    </citation>
    <scope>NUCLEOTIDE SEQUENCE</scope>
    <source>
        <strain evidence="2">Rice</strain>
        <tissue evidence="2">Whole body</tissue>
    </source>
</reference>
<evidence type="ECO:0000313" key="2">
    <source>
        <dbReference type="EMBL" id="SOQ36461.1"/>
    </source>
</evidence>
<proteinExistence type="predicted"/>
<name>A0A2H1V6K2_SPOFR</name>
<organism evidence="2">
    <name type="scientific">Spodoptera frugiperda</name>
    <name type="common">Fall armyworm</name>
    <dbReference type="NCBI Taxonomy" id="7108"/>
    <lineage>
        <taxon>Eukaryota</taxon>
        <taxon>Metazoa</taxon>
        <taxon>Ecdysozoa</taxon>
        <taxon>Arthropoda</taxon>
        <taxon>Hexapoda</taxon>
        <taxon>Insecta</taxon>
        <taxon>Pterygota</taxon>
        <taxon>Neoptera</taxon>
        <taxon>Endopterygota</taxon>
        <taxon>Lepidoptera</taxon>
        <taxon>Glossata</taxon>
        <taxon>Ditrysia</taxon>
        <taxon>Noctuoidea</taxon>
        <taxon>Noctuidae</taxon>
        <taxon>Amphipyrinae</taxon>
        <taxon>Spodoptera</taxon>
    </lineage>
</organism>
<dbReference type="EMBL" id="ODYU01000942">
    <property type="protein sequence ID" value="SOQ36461.1"/>
    <property type="molecule type" value="Genomic_DNA"/>
</dbReference>
<sequence length="244" mass="27020">MTNYNNSKPGYNPYIVNPSTVKPLYPNPPGYNQYPGNYPVYPSPNPQQLPTPSASWQRPAQNSSYPGFNNKPINTTYPGYSQYPANYSGYPAPQQNNNKPVYPTPPGYSQYPSNYSGYPVPQPPNRLPNPGNYSGYPAAYPQPSNMNPLYPTLPSYSQNPGNYSGYPARPNNIPTTNAPWARPAQNTTRPGYRTPVNYNKCSNNSTAGNDATSMDACLINGGYNCPDGMIRMGEMCYENKDDEY</sequence>
<dbReference type="AlphaFoldDB" id="A0A2H1V6K2"/>
<gene>
    <name evidence="2" type="ORF">SFRICE_015372</name>
</gene>
<accession>A0A2H1V6K2</accession>
<feature type="compositionally biased region" description="Low complexity" evidence="1">
    <location>
        <begin position="30"/>
        <end position="40"/>
    </location>
</feature>
<feature type="compositionally biased region" description="Polar residues" evidence="1">
    <location>
        <begin position="50"/>
        <end position="73"/>
    </location>
</feature>
<feature type="region of interest" description="Disordered" evidence="1">
    <location>
        <begin position="86"/>
        <end position="112"/>
    </location>
</feature>
<feature type="region of interest" description="Disordered" evidence="1">
    <location>
        <begin position="1"/>
        <end position="73"/>
    </location>
</feature>
<protein>
    <submittedName>
        <fullName evidence="2">SFRICE_015372</fullName>
    </submittedName>
</protein>
<evidence type="ECO:0000256" key="1">
    <source>
        <dbReference type="SAM" id="MobiDB-lite"/>
    </source>
</evidence>